<reference evidence="1" key="1">
    <citation type="submission" date="2022-12" db="EMBL/GenBank/DDBJ databases">
        <title>Genome Sequence of Lasiodiplodia mahajangana.</title>
        <authorList>
            <person name="Buettner E."/>
        </authorList>
    </citation>
    <scope>NUCLEOTIDE SEQUENCE</scope>
    <source>
        <strain evidence="1">VT137</strain>
    </source>
</reference>
<comment type="caution">
    <text evidence="1">The sequence shown here is derived from an EMBL/GenBank/DDBJ whole genome shotgun (WGS) entry which is preliminary data.</text>
</comment>
<name>A0ACC2JSB0_9PEZI</name>
<sequence length="222" mass="24634">MRVPSLVTRFLRREAGALRGQGGGYEDSDEDDEDDEDDGSISDNDESDYDESNDGDDEIYHQSDDDQDGEESENERLGELEEMLDVVRRVEAREDLTLKQRVKIQRIVLTCLTEWEKEDEGSDDGDDDSDSSGIDDKGEGEELVTLSPGSMAKGSAEGHEPCNQEQDKDPGNQNQETDEAKGEGIEGLECKGDKAAFANLKAQLIEKIEKAKEKKAVLRRAD</sequence>
<accession>A0ACC2JSB0</accession>
<keyword evidence="2" id="KW-1185">Reference proteome</keyword>
<organism evidence="1 2">
    <name type="scientific">Lasiodiplodia mahajangana</name>
    <dbReference type="NCBI Taxonomy" id="1108764"/>
    <lineage>
        <taxon>Eukaryota</taxon>
        <taxon>Fungi</taxon>
        <taxon>Dikarya</taxon>
        <taxon>Ascomycota</taxon>
        <taxon>Pezizomycotina</taxon>
        <taxon>Dothideomycetes</taxon>
        <taxon>Dothideomycetes incertae sedis</taxon>
        <taxon>Botryosphaeriales</taxon>
        <taxon>Botryosphaeriaceae</taxon>
        <taxon>Lasiodiplodia</taxon>
    </lineage>
</organism>
<gene>
    <name evidence="1" type="ORF">O1611_g3543</name>
</gene>
<protein>
    <submittedName>
        <fullName evidence="1">Uncharacterized protein</fullName>
    </submittedName>
</protein>
<dbReference type="Proteomes" id="UP001153332">
    <property type="component" value="Unassembled WGS sequence"/>
</dbReference>
<proteinExistence type="predicted"/>
<evidence type="ECO:0000313" key="2">
    <source>
        <dbReference type="Proteomes" id="UP001153332"/>
    </source>
</evidence>
<dbReference type="EMBL" id="JAPUUL010000583">
    <property type="protein sequence ID" value="KAJ8130088.1"/>
    <property type="molecule type" value="Genomic_DNA"/>
</dbReference>
<evidence type="ECO:0000313" key="1">
    <source>
        <dbReference type="EMBL" id="KAJ8130088.1"/>
    </source>
</evidence>